<dbReference type="AlphaFoldDB" id="A0A9P0BTM4"/>
<evidence type="ECO:0000313" key="4">
    <source>
        <dbReference type="Proteomes" id="UP001154114"/>
    </source>
</evidence>
<accession>A0A9P0BTM4</accession>
<evidence type="ECO:0000313" key="3">
    <source>
        <dbReference type="EMBL" id="CAH0595028.1"/>
    </source>
</evidence>
<feature type="compositionally biased region" description="Low complexity" evidence="1">
    <location>
        <begin position="56"/>
        <end position="75"/>
    </location>
</feature>
<name>A0A9P0BTM4_CHRIL</name>
<keyword evidence="4" id="KW-1185">Reference proteome</keyword>
<dbReference type="EMBL" id="LR824024">
    <property type="protein sequence ID" value="CAH0595028.1"/>
    <property type="molecule type" value="Genomic_DNA"/>
</dbReference>
<organism evidence="3 4">
    <name type="scientific">Chrysodeixis includens</name>
    <name type="common">Soybean looper</name>
    <name type="synonym">Pseudoplusia includens</name>
    <dbReference type="NCBI Taxonomy" id="689277"/>
    <lineage>
        <taxon>Eukaryota</taxon>
        <taxon>Metazoa</taxon>
        <taxon>Ecdysozoa</taxon>
        <taxon>Arthropoda</taxon>
        <taxon>Hexapoda</taxon>
        <taxon>Insecta</taxon>
        <taxon>Pterygota</taxon>
        <taxon>Neoptera</taxon>
        <taxon>Endopterygota</taxon>
        <taxon>Lepidoptera</taxon>
        <taxon>Glossata</taxon>
        <taxon>Ditrysia</taxon>
        <taxon>Noctuoidea</taxon>
        <taxon>Noctuidae</taxon>
        <taxon>Plusiinae</taxon>
        <taxon>Chrysodeixis</taxon>
    </lineage>
</organism>
<feature type="region of interest" description="Disordered" evidence="1">
    <location>
        <begin position="51"/>
        <end position="98"/>
    </location>
</feature>
<evidence type="ECO:0000256" key="1">
    <source>
        <dbReference type="SAM" id="MobiDB-lite"/>
    </source>
</evidence>
<dbReference type="Proteomes" id="UP001154114">
    <property type="component" value="Chromosome 21"/>
</dbReference>
<feature type="compositionally biased region" description="Pro residues" evidence="1">
    <location>
        <begin position="76"/>
        <end position="89"/>
    </location>
</feature>
<keyword evidence="2" id="KW-0732">Signal</keyword>
<dbReference type="OrthoDB" id="8197773at2759"/>
<protein>
    <submittedName>
        <fullName evidence="3">Uncharacterized protein</fullName>
    </submittedName>
</protein>
<proteinExistence type="predicted"/>
<feature type="chain" id="PRO_5040452568" evidence="2">
    <location>
        <begin position="21"/>
        <end position="363"/>
    </location>
</feature>
<evidence type="ECO:0000256" key="2">
    <source>
        <dbReference type="SAM" id="SignalP"/>
    </source>
</evidence>
<gene>
    <name evidence="3" type="ORF">CINC_LOCUS6474</name>
</gene>
<reference evidence="3" key="1">
    <citation type="submission" date="2021-12" db="EMBL/GenBank/DDBJ databases">
        <authorList>
            <person name="King R."/>
        </authorList>
    </citation>
    <scope>NUCLEOTIDE SEQUENCE</scope>
</reference>
<sequence length="363" mass="41252">MIRLTALLVLSLFSPSLVESAKQQVQLSDSYLPVAMQVISHLTDQMAFEVKEEATPRPTTKPTTKPTTRPSSRPTTRPPTRPTTRPPTRPTTSRPYVTYPAFSKPTNTWWTGFTTRRPEATTQYHRPGLYAPFSPPKPSERFSWDQRYVLLPLEHNAQYTILKPHASTNRNTEPLLSIHHEQIKPIIDPVPEHQPLLPPHNDVKISSRSDGYDPDEINEENLQYLSDDVRDMIKTANDPHNDKLVDVWEGVRQGNQPIAAKAKLSASNLRLLLLYDLLSREAKRQRLSDYSGFSPDVMKNLVDSSTGGARAQLRMALSKMVERRDCAHEYANNRAKEMVEELGKDESGLSAALRYLQPIIYTY</sequence>
<feature type="signal peptide" evidence="2">
    <location>
        <begin position="1"/>
        <end position="20"/>
    </location>
</feature>